<proteinExistence type="predicted"/>
<dbReference type="AlphaFoldDB" id="A0AA40AIC6"/>
<evidence type="ECO:0000313" key="1">
    <source>
        <dbReference type="EMBL" id="KAK0716382.1"/>
    </source>
</evidence>
<protein>
    <submittedName>
        <fullName evidence="1">Uncharacterized protein</fullName>
    </submittedName>
</protein>
<gene>
    <name evidence="1" type="ORF">B0H67DRAFT_684365</name>
</gene>
<dbReference type="Proteomes" id="UP001172102">
    <property type="component" value="Unassembled WGS sequence"/>
</dbReference>
<name>A0AA40AIC6_9PEZI</name>
<evidence type="ECO:0000313" key="2">
    <source>
        <dbReference type="Proteomes" id="UP001172102"/>
    </source>
</evidence>
<comment type="caution">
    <text evidence="1">The sequence shown here is derived from an EMBL/GenBank/DDBJ whole genome shotgun (WGS) entry which is preliminary data.</text>
</comment>
<organism evidence="1 2">
    <name type="scientific">Lasiosphaeris hirsuta</name>
    <dbReference type="NCBI Taxonomy" id="260670"/>
    <lineage>
        <taxon>Eukaryota</taxon>
        <taxon>Fungi</taxon>
        <taxon>Dikarya</taxon>
        <taxon>Ascomycota</taxon>
        <taxon>Pezizomycotina</taxon>
        <taxon>Sordariomycetes</taxon>
        <taxon>Sordariomycetidae</taxon>
        <taxon>Sordariales</taxon>
        <taxon>Lasiosphaeriaceae</taxon>
        <taxon>Lasiosphaeris</taxon>
    </lineage>
</organism>
<sequence length="187" mass="20818">MGGVAGWRGAVTTKKASTPGIIPGGWINNSAHCPILKVECPPQDITPSRIAGLMLQASDATRRPRIQVTEYKSLNRYRCWFDISAPENQQLRWRHSAASIPLNINTALSISLEDIFPDEQPKLEADLKVILMTETRAGFCVLILRPLPNLAYERIGVGFIGRGVYWAATLRAREEPFSFDYGSAYIE</sequence>
<dbReference type="EMBL" id="JAUKUA010000004">
    <property type="protein sequence ID" value="KAK0716382.1"/>
    <property type="molecule type" value="Genomic_DNA"/>
</dbReference>
<reference evidence="1" key="1">
    <citation type="submission" date="2023-06" db="EMBL/GenBank/DDBJ databases">
        <title>Genome-scale phylogeny and comparative genomics of the fungal order Sordariales.</title>
        <authorList>
            <consortium name="Lawrence Berkeley National Laboratory"/>
            <person name="Hensen N."/>
            <person name="Bonometti L."/>
            <person name="Westerberg I."/>
            <person name="Brannstrom I.O."/>
            <person name="Guillou S."/>
            <person name="Cros-Aarteil S."/>
            <person name="Calhoun S."/>
            <person name="Haridas S."/>
            <person name="Kuo A."/>
            <person name="Mondo S."/>
            <person name="Pangilinan J."/>
            <person name="Riley R."/>
            <person name="Labutti K."/>
            <person name="Andreopoulos B."/>
            <person name="Lipzen A."/>
            <person name="Chen C."/>
            <person name="Yanf M."/>
            <person name="Daum C."/>
            <person name="Ng V."/>
            <person name="Clum A."/>
            <person name="Steindorff A."/>
            <person name="Ohm R."/>
            <person name="Martin F."/>
            <person name="Silar P."/>
            <person name="Natvig D."/>
            <person name="Lalanne C."/>
            <person name="Gautier V."/>
            <person name="Ament-Velasquez S.L."/>
            <person name="Kruys A."/>
            <person name="Hutchinson M.I."/>
            <person name="Powell A.J."/>
            <person name="Barry K."/>
            <person name="Miller A.N."/>
            <person name="Grigoriev I.V."/>
            <person name="Debuchy R."/>
            <person name="Gladieux P."/>
            <person name="Thoren M.H."/>
            <person name="Johannesson H."/>
        </authorList>
    </citation>
    <scope>NUCLEOTIDE SEQUENCE</scope>
    <source>
        <strain evidence="1">SMH4607-1</strain>
    </source>
</reference>
<keyword evidence="2" id="KW-1185">Reference proteome</keyword>
<accession>A0AA40AIC6</accession>